<sequence>MAVKWSQVLMKIQAVVADAEPKQITDRAVKLWLKDLRDLAYDLDDLLDEIATEALTHKLNLEPGTTASNVRNFIPTCCTNCPSTVALKIKMGPKIEEITARLEVLAKQKDDLDLRVNLETRSNREKYRLPTTSLVDESQIYGRENDKNEILKLLLRDESHNDKTCVIPIVGMGGVGKTTLAQLVYNNEKVDEFFDMKAWVCVSEDFDISMITSTIYESVTNESRDFKNLNSAQQSLKEKLFKRKFLLVLDDVWNENYEKWDLLRAPFQVGLPGSKIVVTTRNEGVASTMGSVPAYHLKELADADCLSLLAQHALGSRNLDAHPNLEVIGMDIVRKCQGLPLAAKTLGGLLRTKHSPNEWKDVLDSEIWDLPEHKSGILPVLRLSYHDLPAQLKQMFAYCAIFPKDYEFDRDELVLLWMAEGFLQQSKRGKCMEEFGGDCFNELLSRSFFQRSGGAESKFRMHDLLNDLAQYVAGEICFRLDDNKESNGRCKISQNTRHTSFIHHQYEVYNRFKAFHELQGLRTFLPLAVHKSDYRAKFYLSNSVLHSLLPKLQCLRVLSLKGYHICELPNSIGDLKHLRYLNLSETSIKWLPESVSTLYNLQTLSLRGCSTLCKLPKNIGNLVNLRHLDNANTALLEEMPLGIGKLTSLQTLSKIFVSKSNELGLRDLNNLLLLQGMLSIVGLQNVMDERDAEKASLNRKQNLVELELIWSRDIEDPQNEGLQVKVLDMLRPYRELKSLKIEFYGGITFPRWIGDPSFSKTVHISLRGCTKCVSLPPLGQLPVLKELHIHGMHAVRSVGVEFYRDGSTLEIPFRSLEILRFEEMLEWEEWSCDIGVEVVGHFPRLRELAICNCPRLVRVSPLRLLSLRNLQIENCEEVVLKSLTELTLLASLYIQNISGLTHLQKEFISPLQRLVVRECPQLVYLLEEDQRLPCNLEFLEVFHCKNLKRLPNVSLQEVSLPPTLRHLLIRGCSSLESLPNCISHLEDLILVSCWSLRSLPMDTLPSTLKSLHIVNCLNLESVIEVIEQNITSGCFRMSNWPNLERLRMSTPNFEICLGYQIGQLFPRSGMLTPNLRSLSIGWCANLISFACHIESLTSLEELIISNCEGLESFPDGNLPPNLTLLSISKCKKLKPLSEWGLHRASSLQHIEMSDVYPKLLSFEDEFILPVSLKFLQIASMPNLESLSKAIHHLTSLEHLQIYSCPKLRSLPNERTLAALSSLIIYRCPLLNRRSLKEKGDWPKIIDIPYVDIYP</sequence>
<dbReference type="GO" id="GO:0051607">
    <property type="term" value="P:defense response to virus"/>
    <property type="evidence" value="ECO:0007669"/>
    <property type="project" value="UniProtKB-ARBA"/>
</dbReference>
<dbReference type="PANTHER" id="PTHR36766:SF51">
    <property type="entry name" value="DISEASE RESISTANCE RPP13-LIKE PROTEIN 1"/>
    <property type="match status" value="1"/>
</dbReference>
<evidence type="ECO:0000256" key="1">
    <source>
        <dbReference type="ARBA" id="ARBA00008894"/>
    </source>
</evidence>
<dbReference type="InterPro" id="IPR002182">
    <property type="entry name" value="NB-ARC"/>
</dbReference>
<dbReference type="InterPro" id="IPR032675">
    <property type="entry name" value="LRR_dom_sf"/>
</dbReference>
<dbReference type="EMBL" id="CAUOFW020007392">
    <property type="protein sequence ID" value="CAK9179079.1"/>
    <property type="molecule type" value="Genomic_DNA"/>
</dbReference>
<evidence type="ECO:0000259" key="8">
    <source>
        <dbReference type="Pfam" id="PF18052"/>
    </source>
</evidence>
<evidence type="ECO:0000313" key="11">
    <source>
        <dbReference type="EMBL" id="CAK9179079.1"/>
    </source>
</evidence>
<dbReference type="SUPFAM" id="SSF52540">
    <property type="entry name" value="P-loop containing nucleoside triphosphate hydrolases"/>
    <property type="match status" value="1"/>
</dbReference>
<name>A0ABC8UBC7_9AQUA</name>
<comment type="caution">
    <text evidence="11">The sequence shown here is derived from an EMBL/GenBank/DDBJ whole genome shotgun (WGS) entry which is preliminary data.</text>
</comment>
<dbReference type="Pfam" id="PF18052">
    <property type="entry name" value="Rx_N"/>
    <property type="match status" value="1"/>
</dbReference>
<dbReference type="InterPro" id="IPR042197">
    <property type="entry name" value="Apaf_helical"/>
</dbReference>
<keyword evidence="12" id="KW-1185">Reference proteome</keyword>
<evidence type="ECO:0000259" key="7">
    <source>
        <dbReference type="Pfam" id="PF00931"/>
    </source>
</evidence>
<keyword evidence="2" id="KW-0433">Leucine-rich repeat</keyword>
<dbReference type="PRINTS" id="PR00364">
    <property type="entry name" value="DISEASERSIST"/>
</dbReference>
<dbReference type="InterPro" id="IPR056789">
    <property type="entry name" value="LRR_R13L1-DRL21"/>
</dbReference>
<feature type="domain" description="Disease resistance N-terminal" evidence="8">
    <location>
        <begin position="5"/>
        <end position="61"/>
    </location>
</feature>
<dbReference type="FunFam" id="1.10.10.10:FF:000322">
    <property type="entry name" value="Probable disease resistance protein At1g63360"/>
    <property type="match status" value="1"/>
</dbReference>
<dbReference type="PANTHER" id="PTHR36766">
    <property type="entry name" value="PLANT BROAD-SPECTRUM MILDEW RESISTANCE PROTEIN RPW8"/>
    <property type="match status" value="1"/>
</dbReference>
<evidence type="ECO:0000256" key="3">
    <source>
        <dbReference type="ARBA" id="ARBA00022737"/>
    </source>
</evidence>
<evidence type="ECO:0000256" key="4">
    <source>
        <dbReference type="ARBA" id="ARBA00022741"/>
    </source>
</evidence>
<dbReference type="SUPFAM" id="SSF52058">
    <property type="entry name" value="L domain-like"/>
    <property type="match status" value="2"/>
</dbReference>
<feature type="domain" description="NB-ARC" evidence="7">
    <location>
        <begin position="144"/>
        <end position="313"/>
    </location>
</feature>
<keyword evidence="4" id="KW-0547">Nucleotide-binding</keyword>
<evidence type="ECO:0000313" key="12">
    <source>
        <dbReference type="Proteomes" id="UP001642360"/>
    </source>
</evidence>
<evidence type="ECO:0000259" key="10">
    <source>
        <dbReference type="Pfam" id="PF25019"/>
    </source>
</evidence>
<protein>
    <recommendedName>
        <fullName evidence="13">Disease resistance RPP13-like protein 1</fullName>
    </recommendedName>
</protein>
<dbReference type="InterPro" id="IPR027417">
    <property type="entry name" value="P-loop_NTPase"/>
</dbReference>
<dbReference type="InterPro" id="IPR036388">
    <property type="entry name" value="WH-like_DNA-bd_sf"/>
</dbReference>
<dbReference type="Pfam" id="PF00931">
    <property type="entry name" value="NB-ARC"/>
    <property type="match status" value="1"/>
</dbReference>
<comment type="similarity">
    <text evidence="1">Belongs to the disease resistance NB-LRR family.</text>
</comment>
<dbReference type="InterPro" id="IPR058922">
    <property type="entry name" value="WHD_DRP"/>
</dbReference>
<dbReference type="Gene3D" id="1.10.10.10">
    <property type="entry name" value="Winged helix-like DNA-binding domain superfamily/Winged helix DNA-binding domain"/>
    <property type="match status" value="1"/>
</dbReference>
<dbReference type="GO" id="GO:0005524">
    <property type="term" value="F:ATP binding"/>
    <property type="evidence" value="ECO:0007669"/>
    <property type="project" value="UniProtKB-KW"/>
</dbReference>
<feature type="domain" description="Disease resistance protein winged helix" evidence="9">
    <location>
        <begin position="401"/>
        <end position="469"/>
    </location>
</feature>
<accession>A0ABC8UBC7</accession>
<feature type="domain" description="R13L1/DRL21-like LRR repeat region" evidence="10">
    <location>
        <begin position="665"/>
        <end position="792"/>
    </location>
</feature>
<keyword evidence="3" id="KW-0677">Repeat</keyword>
<reference evidence="11 12" key="1">
    <citation type="submission" date="2024-02" db="EMBL/GenBank/DDBJ databases">
        <authorList>
            <person name="Vignale AGUSTIN F."/>
            <person name="Sosa J E."/>
            <person name="Modenutti C."/>
        </authorList>
    </citation>
    <scope>NUCLEOTIDE SEQUENCE [LARGE SCALE GENOMIC DNA]</scope>
</reference>
<keyword evidence="5" id="KW-0611">Plant defense</keyword>
<keyword evidence="6" id="KW-0067">ATP-binding</keyword>
<proteinExistence type="inferred from homology"/>
<evidence type="ECO:0000259" key="9">
    <source>
        <dbReference type="Pfam" id="PF23559"/>
    </source>
</evidence>
<dbReference type="InterPro" id="IPR041118">
    <property type="entry name" value="Rx_N"/>
</dbReference>
<evidence type="ECO:0000256" key="2">
    <source>
        <dbReference type="ARBA" id="ARBA00022614"/>
    </source>
</evidence>
<gene>
    <name evidence="11" type="ORF">ILEXP_LOCUS49019</name>
</gene>
<evidence type="ECO:0000256" key="5">
    <source>
        <dbReference type="ARBA" id="ARBA00022821"/>
    </source>
</evidence>
<organism evidence="11 12">
    <name type="scientific">Ilex paraguariensis</name>
    <name type="common">yerba mate</name>
    <dbReference type="NCBI Taxonomy" id="185542"/>
    <lineage>
        <taxon>Eukaryota</taxon>
        <taxon>Viridiplantae</taxon>
        <taxon>Streptophyta</taxon>
        <taxon>Embryophyta</taxon>
        <taxon>Tracheophyta</taxon>
        <taxon>Spermatophyta</taxon>
        <taxon>Magnoliopsida</taxon>
        <taxon>eudicotyledons</taxon>
        <taxon>Gunneridae</taxon>
        <taxon>Pentapetalae</taxon>
        <taxon>asterids</taxon>
        <taxon>campanulids</taxon>
        <taxon>Aquifoliales</taxon>
        <taxon>Aquifoliaceae</taxon>
        <taxon>Ilex</taxon>
    </lineage>
</organism>
<dbReference type="Gene3D" id="1.10.8.430">
    <property type="entry name" value="Helical domain of apoptotic protease-activating factors"/>
    <property type="match status" value="1"/>
</dbReference>
<dbReference type="Pfam" id="PF25019">
    <property type="entry name" value="LRR_R13L1-DRL21"/>
    <property type="match status" value="1"/>
</dbReference>
<dbReference type="AlphaFoldDB" id="A0ABC8UBC7"/>
<dbReference type="Gene3D" id="1.20.5.4130">
    <property type="match status" value="1"/>
</dbReference>
<evidence type="ECO:0008006" key="13">
    <source>
        <dbReference type="Google" id="ProtNLM"/>
    </source>
</evidence>
<dbReference type="Pfam" id="PF23559">
    <property type="entry name" value="WHD_DRP"/>
    <property type="match status" value="1"/>
</dbReference>
<dbReference type="Proteomes" id="UP001642360">
    <property type="component" value="Unassembled WGS sequence"/>
</dbReference>
<dbReference type="Gene3D" id="3.80.10.10">
    <property type="entry name" value="Ribonuclease Inhibitor"/>
    <property type="match status" value="5"/>
</dbReference>
<dbReference type="FunFam" id="3.40.50.300:FF:001091">
    <property type="entry name" value="Probable disease resistance protein At1g61300"/>
    <property type="match status" value="1"/>
</dbReference>
<evidence type="ECO:0000256" key="6">
    <source>
        <dbReference type="ARBA" id="ARBA00022840"/>
    </source>
</evidence>
<dbReference type="Gene3D" id="3.40.50.300">
    <property type="entry name" value="P-loop containing nucleotide triphosphate hydrolases"/>
    <property type="match status" value="1"/>
</dbReference>